<dbReference type="PANTHER" id="PTHR43177">
    <property type="entry name" value="PROTEIN NRFC"/>
    <property type="match status" value="1"/>
</dbReference>
<dbReference type="PROSITE" id="PS51379">
    <property type="entry name" value="4FE4S_FER_2"/>
    <property type="match status" value="3"/>
</dbReference>
<dbReference type="Gene3D" id="3.30.70.20">
    <property type="match status" value="2"/>
</dbReference>
<dbReference type="Proteomes" id="UP000298460">
    <property type="component" value="Unassembled WGS sequence"/>
</dbReference>
<name>A0A4Z0R505_9FIRM</name>
<dbReference type="InterPro" id="IPR017896">
    <property type="entry name" value="4Fe4S_Fe-S-bd"/>
</dbReference>
<dbReference type="SUPFAM" id="SSF54862">
    <property type="entry name" value="4Fe-4S ferredoxins"/>
    <property type="match status" value="1"/>
</dbReference>
<evidence type="ECO:0000256" key="1">
    <source>
        <dbReference type="ARBA" id="ARBA00022485"/>
    </source>
</evidence>
<keyword evidence="3" id="KW-0408">Iron</keyword>
<dbReference type="EMBL" id="SPQQ01000004">
    <property type="protein sequence ID" value="TGE37529.1"/>
    <property type="molecule type" value="Genomic_DNA"/>
</dbReference>
<dbReference type="InterPro" id="IPR050954">
    <property type="entry name" value="ET_IronSulfur_Cluster-Binding"/>
</dbReference>
<evidence type="ECO:0000259" key="5">
    <source>
        <dbReference type="PROSITE" id="PS51379"/>
    </source>
</evidence>
<gene>
    <name evidence="6" type="ORF">E4K67_12315</name>
</gene>
<reference evidence="6 7" key="1">
    <citation type="submission" date="2019-03" db="EMBL/GenBank/DDBJ databases">
        <title>Draft Genome Sequence of Desulfosporosinus fructosivorans Strain 63.6F, Isolated from Marine Sediment in the Baltic Sea.</title>
        <authorList>
            <person name="Hausmann B."/>
            <person name="Vandieken V."/>
            <person name="Pjevac P."/>
            <person name="Schreck K."/>
            <person name="Herbold C.W."/>
            <person name="Loy A."/>
        </authorList>
    </citation>
    <scope>NUCLEOTIDE SEQUENCE [LARGE SCALE GENOMIC DNA]</scope>
    <source>
        <strain evidence="6 7">63.6F</strain>
    </source>
</reference>
<dbReference type="PROSITE" id="PS00198">
    <property type="entry name" value="4FE4S_FER_1"/>
    <property type="match status" value="1"/>
</dbReference>
<sequence length="296" mass="33397">MSKIGQDDGSQKVPRRQVIGNMLKATLGLTAGIALISTGKAQAKPENEEQQTTTLEPLSKQIPQDKLIYRMHRELFKALEKPVAERNWAMVIDTRKCVGCFSCTVGCIAENKLPPGVVYRPVIEETLGSYPHLARRFLPRPCMHCTNSPCTKVCPVAATYKREDGIVVIDYDKCIGCRYCISACPYGARTFDWGEYHTQGTPNIEKYELVPSFEYGDKREREKKQSPINNTRKCHFCLHRLNAGMLPMCVTTCIGRATYFGDKSDPESLVFELIGRSNVMRLKEELGTEPNVFYLI</sequence>
<feature type="domain" description="4Fe-4S ferredoxin-type" evidence="5">
    <location>
        <begin position="165"/>
        <end position="194"/>
    </location>
</feature>
<dbReference type="CDD" id="cd10551">
    <property type="entry name" value="PsrB"/>
    <property type="match status" value="1"/>
</dbReference>
<accession>A0A4Z0R505</accession>
<dbReference type="RefSeq" id="WP_135547131.1">
    <property type="nucleotide sequence ID" value="NZ_SPQQ01000004.1"/>
</dbReference>
<organism evidence="6 7">
    <name type="scientific">Desulfosporosinus fructosivorans</name>
    <dbReference type="NCBI Taxonomy" id="2018669"/>
    <lineage>
        <taxon>Bacteria</taxon>
        <taxon>Bacillati</taxon>
        <taxon>Bacillota</taxon>
        <taxon>Clostridia</taxon>
        <taxon>Eubacteriales</taxon>
        <taxon>Desulfitobacteriaceae</taxon>
        <taxon>Desulfosporosinus</taxon>
    </lineage>
</organism>
<protein>
    <submittedName>
        <fullName evidence="6">4Fe-4S dicluster domain-containing protein</fullName>
    </submittedName>
</protein>
<evidence type="ECO:0000256" key="2">
    <source>
        <dbReference type="ARBA" id="ARBA00022723"/>
    </source>
</evidence>
<keyword evidence="4" id="KW-0411">Iron-sulfur</keyword>
<evidence type="ECO:0000313" key="6">
    <source>
        <dbReference type="EMBL" id="TGE37529.1"/>
    </source>
</evidence>
<evidence type="ECO:0000313" key="7">
    <source>
        <dbReference type="Proteomes" id="UP000298460"/>
    </source>
</evidence>
<dbReference type="InterPro" id="IPR017900">
    <property type="entry name" value="4Fe4S_Fe_S_CS"/>
</dbReference>
<keyword evidence="1" id="KW-0004">4Fe-4S</keyword>
<comment type="caution">
    <text evidence="6">The sequence shown here is derived from an EMBL/GenBank/DDBJ whole genome shotgun (WGS) entry which is preliminary data.</text>
</comment>
<feature type="domain" description="4Fe-4S ferredoxin-type" evidence="5">
    <location>
        <begin position="133"/>
        <end position="164"/>
    </location>
</feature>
<keyword evidence="7" id="KW-1185">Reference proteome</keyword>
<dbReference type="AlphaFoldDB" id="A0A4Z0R505"/>
<proteinExistence type="predicted"/>
<evidence type="ECO:0000256" key="4">
    <source>
        <dbReference type="ARBA" id="ARBA00023014"/>
    </source>
</evidence>
<keyword evidence="2" id="KW-0479">Metal-binding</keyword>
<dbReference type="GO" id="GO:0051539">
    <property type="term" value="F:4 iron, 4 sulfur cluster binding"/>
    <property type="evidence" value="ECO:0007669"/>
    <property type="project" value="UniProtKB-KW"/>
</dbReference>
<dbReference type="PANTHER" id="PTHR43177:SF3">
    <property type="entry name" value="PROTEIN NRFC HOMOLOG"/>
    <property type="match status" value="1"/>
</dbReference>
<evidence type="ECO:0000256" key="3">
    <source>
        <dbReference type="ARBA" id="ARBA00023004"/>
    </source>
</evidence>
<feature type="domain" description="4Fe-4S ferredoxin-type" evidence="5">
    <location>
        <begin position="88"/>
        <end position="107"/>
    </location>
</feature>
<dbReference type="GO" id="GO:0046872">
    <property type="term" value="F:metal ion binding"/>
    <property type="evidence" value="ECO:0007669"/>
    <property type="project" value="UniProtKB-KW"/>
</dbReference>
<dbReference type="Pfam" id="PF13247">
    <property type="entry name" value="Fer4_11"/>
    <property type="match status" value="2"/>
</dbReference>
<dbReference type="OrthoDB" id="9810688at2"/>